<gene>
    <name evidence="3" type="ORF">NIES1031_02040</name>
</gene>
<dbReference type="STRING" id="247279.NIES1031_02040"/>
<reference evidence="3 4" key="1">
    <citation type="submission" date="2016-11" db="EMBL/GenBank/DDBJ databases">
        <title>Draft Genome Sequences of Nine Cyanobacterial Strains from Diverse Habitats.</title>
        <authorList>
            <person name="Zhu T."/>
            <person name="Hou S."/>
            <person name="Lu X."/>
            <person name="Hess W.R."/>
        </authorList>
    </citation>
    <scope>NUCLEOTIDE SEQUENCE [LARGE SCALE GENOMIC DNA]</scope>
    <source>
        <strain evidence="3 4">5.2 s.c.1</strain>
    </source>
</reference>
<keyword evidence="4" id="KW-1185">Reference proteome</keyword>
<dbReference type="AlphaFoldDB" id="A0A1U7HZG8"/>
<organism evidence="3 4">
    <name type="scientific">Chroogloeocystis siderophila 5.2 s.c.1</name>
    <dbReference type="NCBI Taxonomy" id="247279"/>
    <lineage>
        <taxon>Bacteria</taxon>
        <taxon>Bacillati</taxon>
        <taxon>Cyanobacteriota</taxon>
        <taxon>Cyanophyceae</taxon>
        <taxon>Oscillatoriophycideae</taxon>
        <taxon>Chroococcales</taxon>
        <taxon>Chroococcaceae</taxon>
        <taxon>Chroogloeocystis</taxon>
    </lineage>
</organism>
<protein>
    <recommendedName>
        <fullName evidence="2">DUF218 domain-containing protein</fullName>
    </recommendedName>
</protein>
<evidence type="ECO:0000256" key="1">
    <source>
        <dbReference type="SAM" id="Phobius"/>
    </source>
</evidence>
<dbReference type="EMBL" id="MRCC01000002">
    <property type="protein sequence ID" value="OKH28953.1"/>
    <property type="molecule type" value="Genomic_DNA"/>
</dbReference>
<dbReference type="Proteomes" id="UP000185984">
    <property type="component" value="Unassembled WGS sequence"/>
</dbReference>
<keyword evidence="1" id="KW-0472">Membrane</keyword>
<dbReference type="CDD" id="cd06259">
    <property type="entry name" value="YdcF-like"/>
    <property type="match status" value="1"/>
</dbReference>
<name>A0A1U7HZG8_9CHRO</name>
<keyword evidence="1" id="KW-1133">Transmembrane helix</keyword>
<dbReference type="Pfam" id="PF02698">
    <property type="entry name" value="DUF218"/>
    <property type="match status" value="1"/>
</dbReference>
<sequence>MSKNSYLRKQRYSSLNRRKSRSRLFPYLMLVLPLILLWGYKEIKSQLAPPQAILVLGGSTKREKFAAQFARKHPDIPIWVSGGTPKDYAEGVFTDAGIELSRLHLDYRAVDTVTNFTTLVDEFQAQGINKIYLITSDYHMRRARVIGSIVLGSRGMEFQPVPVPSERSPEPVEKVLRDGARALLWLTTGRTGASLPSLGNREP</sequence>
<evidence type="ECO:0000259" key="2">
    <source>
        <dbReference type="Pfam" id="PF02698"/>
    </source>
</evidence>
<evidence type="ECO:0000313" key="4">
    <source>
        <dbReference type="Proteomes" id="UP000185984"/>
    </source>
</evidence>
<keyword evidence="1" id="KW-0812">Transmembrane</keyword>
<feature type="domain" description="DUF218" evidence="2">
    <location>
        <begin position="51"/>
        <end position="168"/>
    </location>
</feature>
<comment type="caution">
    <text evidence="3">The sequence shown here is derived from an EMBL/GenBank/DDBJ whole genome shotgun (WGS) entry which is preliminary data.</text>
</comment>
<evidence type="ECO:0000313" key="3">
    <source>
        <dbReference type="EMBL" id="OKH28953.1"/>
    </source>
</evidence>
<feature type="transmembrane region" description="Helical" evidence="1">
    <location>
        <begin position="21"/>
        <end position="40"/>
    </location>
</feature>
<dbReference type="InterPro" id="IPR003848">
    <property type="entry name" value="DUF218"/>
</dbReference>
<proteinExistence type="predicted"/>
<accession>A0A1U7HZG8</accession>